<keyword evidence="7" id="KW-1185">Reference proteome</keyword>
<keyword evidence="3 4" id="KW-0067">ATP-binding</keyword>
<feature type="binding site" evidence="4">
    <location>
        <begin position="3"/>
        <end position="7"/>
    </location>
    <ligand>
        <name>ATP</name>
        <dbReference type="ChEBI" id="CHEBI:30616"/>
    </ligand>
</feature>
<dbReference type="EC" id="6.3.3.2" evidence="5"/>
<dbReference type="GO" id="GO:0005524">
    <property type="term" value="F:ATP binding"/>
    <property type="evidence" value="ECO:0007669"/>
    <property type="project" value="UniProtKB-KW"/>
</dbReference>
<feature type="binding site" evidence="4">
    <location>
        <position position="55"/>
    </location>
    <ligand>
        <name>substrate</name>
    </ligand>
</feature>
<comment type="cofactor">
    <cofactor evidence="5">
        <name>Mg(2+)</name>
        <dbReference type="ChEBI" id="CHEBI:18420"/>
    </cofactor>
</comment>
<dbReference type="Pfam" id="PF01812">
    <property type="entry name" value="5-FTHF_cyc-lig"/>
    <property type="match status" value="1"/>
</dbReference>
<evidence type="ECO:0000256" key="4">
    <source>
        <dbReference type="PIRSR" id="PIRSR006806-1"/>
    </source>
</evidence>
<dbReference type="PANTHER" id="PTHR23407:SF1">
    <property type="entry name" value="5-FORMYLTETRAHYDROFOLATE CYCLO-LIGASE"/>
    <property type="match status" value="1"/>
</dbReference>
<sequence>MTKTEIRKFYIAKRNQLSRVECEELSYGILRQFQQLDLAGVEYLHLFLPIDQRKEPDTRLIRDWLKTTYPQIKLVYPKTNFADFSMECYLDDEVLEIEVNAIGIPEPVSGNLLDPALIDMVLVPLLAFDKRGYRVGYGKGFYDRFTTNCRPDAKFIGLSFWPPVDLIDDLNEYDQQLTGCITPEQYWAFKNQ</sequence>
<keyword evidence="6" id="KW-0436">Ligase</keyword>
<gene>
    <name evidence="6" type="ORF">MUY27_18880</name>
</gene>
<comment type="similarity">
    <text evidence="1 5">Belongs to the 5-formyltetrahydrofolate cyclo-ligase family.</text>
</comment>
<dbReference type="Proteomes" id="UP001139450">
    <property type="component" value="Unassembled WGS sequence"/>
</dbReference>
<dbReference type="GO" id="GO:0035999">
    <property type="term" value="P:tetrahydrofolate interconversion"/>
    <property type="evidence" value="ECO:0007669"/>
    <property type="project" value="TreeGrafter"/>
</dbReference>
<dbReference type="PANTHER" id="PTHR23407">
    <property type="entry name" value="ATPASE INHIBITOR/5-FORMYLTETRAHYDROFOLATE CYCLO-LIGASE"/>
    <property type="match status" value="1"/>
</dbReference>
<dbReference type="Gene3D" id="3.40.50.10420">
    <property type="entry name" value="NagB/RpiA/CoA transferase-like"/>
    <property type="match status" value="1"/>
</dbReference>
<keyword evidence="5" id="KW-0479">Metal-binding</keyword>
<dbReference type="InterPro" id="IPR002698">
    <property type="entry name" value="FTHF_cligase"/>
</dbReference>
<dbReference type="AlphaFoldDB" id="A0A9X1X736"/>
<keyword evidence="2 4" id="KW-0547">Nucleotide-binding</keyword>
<keyword evidence="5" id="KW-0460">Magnesium</keyword>
<organism evidence="6 7">
    <name type="scientific">Mucilaginibacter straminoryzae</name>
    <dbReference type="NCBI Taxonomy" id="2932774"/>
    <lineage>
        <taxon>Bacteria</taxon>
        <taxon>Pseudomonadati</taxon>
        <taxon>Bacteroidota</taxon>
        <taxon>Sphingobacteriia</taxon>
        <taxon>Sphingobacteriales</taxon>
        <taxon>Sphingobacteriaceae</taxon>
        <taxon>Mucilaginibacter</taxon>
    </lineage>
</organism>
<dbReference type="GO" id="GO:0046872">
    <property type="term" value="F:metal ion binding"/>
    <property type="evidence" value="ECO:0007669"/>
    <property type="project" value="UniProtKB-KW"/>
</dbReference>
<feature type="binding site" evidence="4">
    <location>
        <begin position="134"/>
        <end position="142"/>
    </location>
    <ligand>
        <name>ATP</name>
        <dbReference type="ChEBI" id="CHEBI:30616"/>
    </ligand>
</feature>
<evidence type="ECO:0000256" key="3">
    <source>
        <dbReference type="ARBA" id="ARBA00022840"/>
    </source>
</evidence>
<reference evidence="6" key="1">
    <citation type="submission" date="2022-04" db="EMBL/GenBank/DDBJ databases">
        <title>Mucilaginibacter sp. RS28 isolated from freshwater.</title>
        <authorList>
            <person name="Ko S.-R."/>
        </authorList>
    </citation>
    <scope>NUCLEOTIDE SEQUENCE</scope>
    <source>
        <strain evidence="6">RS28</strain>
    </source>
</reference>
<dbReference type="NCBIfam" id="TIGR02727">
    <property type="entry name" value="MTHFS_bact"/>
    <property type="match status" value="1"/>
</dbReference>
<dbReference type="RefSeq" id="WP_245132723.1">
    <property type="nucleotide sequence ID" value="NZ_JALJEJ010000012.1"/>
</dbReference>
<protein>
    <recommendedName>
        <fullName evidence="5">5-formyltetrahydrofolate cyclo-ligase</fullName>
        <ecNumber evidence="5">6.3.3.2</ecNumber>
    </recommendedName>
</protein>
<comment type="catalytic activity">
    <reaction evidence="5">
        <text>(6S)-5-formyl-5,6,7,8-tetrahydrofolate + ATP = (6R)-5,10-methenyltetrahydrofolate + ADP + phosphate</text>
        <dbReference type="Rhea" id="RHEA:10488"/>
        <dbReference type="ChEBI" id="CHEBI:30616"/>
        <dbReference type="ChEBI" id="CHEBI:43474"/>
        <dbReference type="ChEBI" id="CHEBI:57455"/>
        <dbReference type="ChEBI" id="CHEBI:57457"/>
        <dbReference type="ChEBI" id="CHEBI:456216"/>
        <dbReference type="EC" id="6.3.3.2"/>
    </reaction>
</comment>
<dbReference type="GO" id="GO:0009396">
    <property type="term" value="P:folic acid-containing compound biosynthetic process"/>
    <property type="evidence" value="ECO:0007669"/>
    <property type="project" value="TreeGrafter"/>
</dbReference>
<evidence type="ECO:0000313" key="7">
    <source>
        <dbReference type="Proteomes" id="UP001139450"/>
    </source>
</evidence>
<evidence type="ECO:0000313" key="6">
    <source>
        <dbReference type="EMBL" id="MCJ8211791.1"/>
    </source>
</evidence>
<evidence type="ECO:0000256" key="1">
    <source>
        <dbReference type="ARBA" id="ARBA00010638"/>
    </source>
</evidence>
<dbReference type="PIRSF" id="PIRSF006806">
    <property type="entry name" value="FTHF_cligase"/>
    <property type="match status" value="1"/>
</dbReference>
<evidence type="ECO:0000256" key="2">
    <source>
        <dbReference type="ARBA" id="ARBA00022741"/>
    </source>
</evidence>
<dbReference type="InterPro" id="IPR024185">
    <property type="entry name" value="FTHF_cligase-like_sf"/>
</dbReference>
<proteinExistence type="inferred from homology"/>
<comment type="caution">
    <text evidence="6">The sequence shown here is derived from an EMBL/GenBank/DDBJ whole genome shotgun (WGS) entry which is preliminary data.</text>
</comment>
<dbReference type="GO" id="GO:0030272">
    <property type="term" value="F:5-formyltetrahydrofolate cyclo-ligase activity"/>
    <property type="evidence" value="ECO:0007669"/>
    <property type="project" value="UniProtKB-EC"/>
</dbReference>
<name>A0A9X1X736_9SPHI</name>
<accession>A0A9X1X736</accession>
<dbReference type="SUPFAM" id="SSF100950">
    <property type="entry name" value="NagB/RpiA/CoA transferase-like"/>
    <property type="match status" value="1"/>
</dbReference>
<evidence type="ECO:0000256" key="5">
    <source>
        <dbReference type="RuleBase" id="RU361279"/>
    </source>
</evidence>
<feature type="binding site" evidence="4">
    <location>
        <position position="48"/>
    </location>
    <ligand>
        <name>substrate</name>
    </ligand>
</feature>
<dbReference type="EMBL" id="JALJEJ010000012">
    <property type="protein sequence ID" value="MCJ8211791.1"/>
    <property type="molecule type" value="Genomic_DNA"/>
</dbReference>
<dbReference type="InterPro" id="IPR037171">
    <property type="entry name" value="NagB/RpiA_transferase-like"/>
</dbReference>